<feature type="transmembrane region" description="Helical" evidence="7">
    <location>
        <begin position="186"/>
        <end position="204"/>
    </location>
</feature>
<dbReference type="InterPro" id="IPR032630">
    <property type="entry name" value="P_typ_ATPase_c"/>
</dbReference>
<dbReference type="STRING" id="49390.A0A068TT18"/>
<dbReference type="SUPFAM" id="SSF56784">
    <property type="entry name" value="HAD-like"/>
    <property type="match status" value="1"/>
</dbReference>
<dbReference type="InParanoid" id="A0A068TT18"/>
<dbReference type="OMA" id="WFRIIGW"/>
<dbReference type="SUPFAM" id="SSF81665">
    <property type="entry name" value="Calcium ATPase, transmembrane domain M"/>
    <property type="match status" value="1"/>
</dbReference>
<keyword evidence="6 7" id="KW-0472">Membrane</keyword>
<keyword evidence="3" id="KW-0479">Metal-binding</keyword>
<dbReference type="GO" id="GO:0005886">
    <property type="term" value="C:plasma membrane"/>
    <property type="evidence" value="ECO:0007669"/>
    <property type="project" value="TreeGrafter"/>
</dbReference>
<dbReference type="InterPro" id="IPR023214">
    <property type="entry name" value="HAD_sf"/>
</dbReference>
<dbReference type="Gramene" id="CDO98493">
    <property type="protein sequence ID" value="CDO98493"/>
    <property type="gene ID" value="GSCOC_T00022608001"/>
</dbReference>
<dbReference type="InterPro" id="IPR023298">
    <property type="entry name" value="ATPase_P-typ_TM_dom_sf"/>
</dbReference>
<keyword evidence="2 7" id="KW-0812">Transmembrane</keyword>
<evidence type="ECO:0000256" key="7">
    <source>
        <dbReference type="SAM" id="Phobius"/>
    </source>
</evidence>
<gene>
    <name evidence="9" type="ORF">GSCOC_T00022608001</name>
</gene>
<feature type="transmembrane region" description="Helical" evidence="7">
    <location>
        <begin position="266"/>
        <end position="288"/>
    </location>
</feature>
<feature type="domain" description="P-type ATPase C-terminal" evidence="8">
    <location>
        <begin position="152"/>
        <end position="317"/>
    </location>
</feature>
<keyword evidence="5 7" id="KW-1133">Transmembrane helix</keyword>
<evidence type="ECO:0000259" key="8">
    <source>
        <dbReference type="Pfam" id="PF16212"/>
    </source>
</evidence>
<keyword evidence="4" id="KW-0460">Magnesium</keyword>
<organism evidence="9 10">
    <name type="scientific">Coffea canephora</name>
    <name type="common">Robusta coffee</name>
    <dbReference type="NCBI Taxonomy" id="49390"/>
    <lineage>
        <taxon>Eukaryota</taxon>
        <taxon>Viridiplantae</taxon>
        <taxon>Streptophyta</taxon>
        <taxon>Embryophyta</taxon>
        <taxon>Tracheophyta</taxon>
        <taxon>Spermatophyta</taxon>
        <taxon>Magnoliopsida</taxon>
        <taxon>eudicotyledons</taxon>
        <taxon>Gunneridae</taxon>
        <taxon>Pentapetalae</taxon>
        <taxon>asterids</taxon>
        <taxon>lamiids</taxon>
        <taxon>Gentianales</taxon>
        <taxon>Rubiaceae</taxon>
        <taxon>Ixoroideae</taxon>
        <taxon>Gardenieae complex</taxon>
        <taxon>Bertiereae - Coffeeae clade</taxon>
        <taxon>Coffeeae</taxon>
        <taxon>Coffea</taxon>
    </lineage>
</organism>
<keyword evidence="10" id="KW-1185">Reference proteome</keyword>
<dbReference type="Gene3D" id="3.40.50.1000">
    <property type="entry name" value="HAD superfamily/HAD-like"/>
    <property type="match status" value="1"/>
</dbReference>
<proteinExistence type="predicted"/>
<feature type="transmembrane region" description="Helical" evidence="7">
    <location>
        <begin position="325"/>
        <end position="347"/>
    </location>
</feature>
<name>A0A068TT18_COFCA</name>
<feature type="transmembrane region" description="Helical" evidence="7">
    <location>
        <begin position="300"/>
        <end position="319"/>
    </location>
</feature>
<evidence type="ECO:0000256" key="3">
    <source>
        <dbReference type="ARBA" id="ARBA00022723"/>
    </source>
</evidence>
<evidence type="ECO:0000313" key="10">
    <source>
        <dbReference type="Proteomes" id="UP000295252"/>
    </source>
</evidence>
<evidence type="ECO:0000313" key="9">
    <source>
        <dbReference type="EMBL" id="CDO98493.1"/>
    </source>
</evidence>
<dbReference type="PANTHER" id="PTHR24092:SF70">
    <property type="entry name" value="PHOSPHOLIPID-TRANSPORTING ATPASE"/>
    <property type="match status" value="1"/>
</dbReference>
<sequence length="372" mass="42144">MQNRVEFEFYVFLLQHFLLMKNDGSNWNITSLLLFICFGGEALKANILHQIEKANDLLASSNESLSLIIDGKALTYALDIDVKDFFLELAISCSTVICCRSTPKQKALVTRLVKLKTRKTTLAIGDGANDVGMLQEADIGVGISGFEGMQAVMSSDIAIGQFRYLERLLLVHGHWCYRRISLMICYFFYKNIAFGFTLFFYQAYASFSGQTVYNEWCLSLYNVLFTSLPAIALGVFDQDIPARLCLKFPVLYQQGVQNVLFSWFRIIGWASNAIFSSICIFLICILGLEDQAFRRSGEVVGLEILGATMYTSFMVFIEACAPSPSFWLVLPLVLFVALLPYFTYTAIQMHFFPMSHQMIQLMYAQSDDTEFV</sequence>
<comment type="subcellular location">
    <subcellularLocation>
        <location evidence="1">Membrane</location>
        <topology evidence="1">Multi-pass membrane protein</topology>
    </subcellularLocation>
</comment>
<dbReference type="GO" id="GO:0016887">
    <property type="term" value="F:ATP hydrolysis activity"/>
    <property type="evidence" value="ECO:0007669"/>
    <property type="project" value="InterPro"/>
</dbReference>
<dbReference type="AlphaFoldDB" id="A0A068TT18"/>
<dbReference type="GO" id="GO:0046872">
    <property type="term" value="F:metal ion binding"/>
    <property type="evidence" value="ECO:0007669"/>
    <property type="project" value="UniProtKB-KW"/>
</dbReference>
<evidence type="ECO:0000256" key="5">
    <source>
        <dbReference type="ARBA" id="ARBA00022989"/>
    </source>
</evidence>
<evidence type="ECO:0000256" key="6">
    <source>
        <dbReference type="ARBA" id="ARBA00023136"/>
    </source>
</evidence>
<dbReference type="GO" id="GO:0140326">
    <property type="term" value="F:ATPase-coupled intramembrane lipid transporter activity"/>
    <property type="evidence" value="ECO:0007669"/>
    <property type="project" value="TreeGrafter"/>
</dbReference>
<dbReference type="EMBL" id="HG739086">
    <property type="protein sequence ID" value="CDO98493.1"/>
    <property type="molecule type" value="Genomic_DNA"/>
</dbReference>
<reference evidence="10" key="1">
    <citation type="journal article" date="2014" name="Science">
        <title>The coffee genome provides insight into the convergent evolution of caffeine biosynthesis.</title>
        <authorList>
            <person name="Denoeud F."/>
            <person name="Carretero-Paulet L."/>
            <person name="Dereeper A."/>
            <person name="Droc G."/>
            <person name="Guyot R."/>
            <person name="Pietrella M."/>
            <person name="Zheng C."/>
            <person name="Alberti A."/>
            <person name="Anthony F."/>
            <person name="Aprea G."/>
            <person name="Aury J.M."/>
            <person name="Bento P."/>
            <person name="Bernard M."/>
            <person name="Bocs S."/>
            <person name="Campa C."/>
            <person name="Cenci A."/>
            <person name="Combes M.C."/>
            <person name="Crouzillat D."/>
            <person name="Da Silva C."/>
            <person name="Daddiego L."/>
            <person name="De Bellis F."/>
            <person name="Dussert S."/>
            <person name="Garsmeur O."/>
            <person name="Gayraud T."/>
            <person name="Guignon V."/>
            <person name="Jahn K."/>
            <person name="Jamilloux V."/>
            <person name="Joet T."/>
            <person name="Labadie K."/>
            <person name="Lan T."/>
            <person name="Leclercq J."/>
            <person name="Lepelley M."/>
            <person name="Leroy T."/>
            <person name="Li L.T."/>
            <person name="Librado P."/>
            <person name="Lopez L."/>
            <person name="Munoz A."/>
            <person name="Noel B."/>
            <person name="Pallavicini A."/>
            <person name="Perrotta G."/>
            <person name="Poncet V."/>
            <person name="Pot D."/>
            <person name="Priyono X."/>
            <person name="Rigoreau M."/>
            <person name="Rouard M."/>
            <person name="Rozas J."/>
            <person name="Tranchant-Dubreuil C."/>
            <person name="VanBuren R."/>
            <person name="Zhang Q."/>
            <person name="Andrade A.C."/>
            <person name="Argout X."/>
            <person name="Bertrand B."/>
            <person name="de Kochko A."/>
            <person name="Graziosi G."/>
            <person name="Henry R.J."/>
            <person name="Jayarama X."/>
            <person name="Ming R."/>
            <person name="Nagai C."/>
            <person name="Rounsley S."/>
            <person name="Sankoff D."/>
            <person name="Giuliano G."/>
            <person name="Albert V.A."/>
            <person name="Wincker P."/>
            <person name="Lashermes P."/>
        </authorList>
    </citation>
    <scope>NUCLEOTIDE SEQUENCE [LARGE SCALE GENOMIC DNA]</scope>
    <source>
        <strain evidence="10">cv. DH200-94</strain>
    </source>
</reference>
<protein>
    <recommendedName>
        <fullName evidence="8">P-type ATPase C-terminal domain-containing protein</fullName>
    </recommendedName>
</protein>
<dbReference type="InterPro" id="IPR001757">
    <property type="entry name" value="P_typ_ATPase"/>
</dbReference>
<dbReference type="PhylomeDB" id="A0A068TT18"/>
<evidence type="ECO:0000256" key="4">
    <source>
        <dbReference type="ARBA" id="ARBA00022842"/>
    </source>
</evidence>
<dbReference type="GO" id="GO:0005524">
    <property type="term" value="F:ATP binding"/>
    <property type="evidence" value="ECO:0007669"/>
    <property type="project" value="InterPro"/>
</dbReference>
<dbReference type="InterPro" id="IPR036412">
    <property type="entry name" value="HAD-like_sf"/>
</dbReference>
<evidence type="ECO:0000256" key="1">
    <source>
        <dbReference type="ARBA" id="ARBA00004141"/>
    </source>
</evidence>
<dbReference type="OrthoDB" id="377733at2759"/>
<evidence type="ECO:0000256" key="2">
    <source>
        <dbReference type="ARBA" id="ARBA00022692"/>
    </source>
</evidence>
<dbReference type="Proteomes" id="UP000295252">
    <property type="component" value="Chromosome VI"/>
</dbReference>
<dbReference type="Pfam" id="PF16212">
    <property type="entry name" value="PhoLip_ATPase_C"/>
    <property type="match status" value="1"/>
</dbReference>
<dbReference type="PANTHER" id="PTHR24092">
    <property type="entry name" value="PROBABLE PHOSPHOLIPID-TRANSPORTING ATPASE"/>
    <property type="match status" value="1"/>
</dbReference>
<accession>A0A068TT18</accession>
<dbReference type="GO" id="GO:0045332">
    <property type="term" value="P:phospholipid translocation"/>
    <property type="evidence" value="ECO:0007669"/>
    <property type="project" value="TreeGrafter"/>
</dbReference>
<dbReference type="NCBIfam" id="TIGR01494">
    <property type="entry name" value="ATPase_P-type"/>
    <property type="match status" value="1"/>
</dbReference>